<dbReference type="SUPFAM" id="SSF57701">
    <property type="entry name" value="Zn2/Cys6 DNA-binding domain"/>
    <property type="match status" value="1"/>
</dbReference>
<proteinExistence type="predicted"/>
<dbReference type="SMART" id="SM00066">
    <property type="entry name" value="GAL4"/>
    <property type="match status" value="1"/>
</dbReference>
<dbReference type="InterPro" id="IPR007219">
    <property type="entry name" value="XnlR_reg_dom"/>
</dbReference>
<dbReference type="Gene3D" id="4.10.240.10">
    <property type="entry name" value="Zn(2)-C6 fungal-type DNA-binding domain"/>
    <property type="match status" value="1"/>
</dbReference>
<evidence type="ECO:0000256" key="6">
    <source>
        <dbReference type="SAM" id="MobiDB-lite"/>
    </source>
</evidence>
<dbReference type="Pfam" id="PF04082">
    <property type="entry name" value="Fungal_trans"/>
    <property type="match status" value="1"/>
</dbReference>
<dbReference type="PANTHER" id="PTHR47338:SF11">
    <property type="entry name" value="ZN(II)2CYS6 TRANSCRIPTION FACTOR (EUROFUNG)"/>
    <property type="match status" value="1"/>
</dbReference>
<gene>
    <name evidence="8" type="ORF">QBC37DRAFT_273346</name>
</gene>
<reference evidence="8" key="2">
    <citation type="submission" date="2023-05" db="EMBL/GenBank/DDBJ databases">
        <authorList>
            <consortium name="Lawrence Berkeley National Laboratory"/>
            <person name="Steindorff A."/>
            <person name="Hensen N."/>
            <person name="Bonometti L."/>
            <person name="Westerberg I."/>
            <person name="Brannstrom I.O."/>
            <person name="Guillou S."/>
            <person name="Cros-Aarteil S."/>
            <person name="Calhoun S."/>
            <person name="Haridas S."/>
            <person name="Kuo A."/>
            <person name="Mondo S."/>
            <person name="Pangilinan J."/>
            <person name="Riley R."/>
            <person name="Labutti K."/>
            <person name="Andreopoulos B."/>
            <person name="Lipzen A."/>
            <person name="Chen C."/>
            <person name="Yanf M."/>
            <person name="Daum C."/>
            <person name="Ng V."/>
            <person name="Clum A."/>
            <person name="Ohm R."/>
            <person name="Martin F."/>
            <person name="Silar P."/>
            <person name="Natvig D."/>
            <person name="Lalanne C."/>
            <person name="Gautier V."/>
            <person name="Ament-Velasquez S.L."/>
            <person name="Kruys A."/>
            <person name="Hutchinson M.I."/>
            <person name="Powell A.J."/>
            <person name="Barry K."/>
            <person name="Miller A.N."/>
            <person name="Grigoriev I.V."/>
            <person name="Debuchy R."/>
            <person name="Gladieux P."/>
            <person name="Thoren M.H."/>
            <person name="Johannesson H."/>
        </authorList>
    </citation>
    <scope>NUCLEOTIDE SEQUENCE</scope>
    <source>
        <strain evidence="8">PSN293</strain>
    </source>
</reference>
<evidence type="ECO:0000313" key="8">
    <source>
        <dbReference type="EMBL" id="KAK4219250.1"/>
    </source>
</evidence>
<dbReference type="InterPro" id="IPR036864">
    <property type="entry name" value="Zn2-C6_fun-type_DNA-bd_sf"/>
</dbReference>
<feature type="domain" description="Zn(2)-C6 fungal-type" evidence="7">
    <location>
        <begin position="344"/>
        <end position="372"/>
    </location>
</feature>
<dbReference type="CDD" id="cd12148">
    <property type="entry name" value="fungal_TF_MHR"/>
    <property type="match status" value="1"/>
</dbReference>
<accession>A0AAN7BFD6</accession>
<evidence type="ECO:0000313" key="9">
    <source>
        <dbReference type="Proteomes" id="UP001301769"/>
    </source>
</evidence>
<dbReference type="GO" id="GO:0006351">
    <property type="term" value="P:DNA-templated transcription"/>
    <property type="evidence" value="ECO:0007669"/>
    <property type="project" value="InterPro"/>
</dbReference>
<keyword evidence="5" id="KW-0539">Nucleus</keyword>
<evidence type="ECO:0000256" key="4">
    <source>
        <dbReference type="ARBA" id="ARBA00023163"/>
    </source>
</evidence>
<feature type="region of interest" description="Disordered" evidence="6">
    <location>
        <begin position="373"/>
        <end position="468"/>
    </location>
</feature>
<keyword evidence="2" id="KW-0479">Metal-binding</keyword>
<organism evidence="8 9">
    <name type="scientific">Rhypophila decipiens</name>
    <dbReference type="NCBI Taxonomy" id="261697"/>
    <lineage>
        <taxon>Eukaryota</taxon>
        <taxon>Fungi</taxon>
        <taxon>Dikarya</taxon>
        <taxon>Ascomycota</taxon>
        <taxon>Pezizomycotina</taxon>
        <taxon>Sordariomycetes</taxon>
        <taxon>Sordariomycetidae</taxon>
        <taxon>Sordariales</taxon>
        <taxon>Naviculisporaceae</taxon>
        <taxon>Rhypophila</taxon>
    </lineage>
</organism>
<comment type="subcellular location">
    <subcellularLocation>
        <location evidence="1">Nucleus</location>
    </subcellularLocation>
</comment>
<feature type="region of interest" description="Disordered" evidence="6">
    <location>
        <begin position="175"/>
        <end position="276"/>
    </location>
</feature>
<dbReference type="InterPro" id="IPR050815">
    <property type="entry name" value="TF_fung"/>
</dbReference>
<dbReference type="EMBL" id="MU858049">
    <property type="protein sequence ID" value="KAK4219250.1"/>
    <property type="molecule type" value="Genomic_DNA"/>
</dbReference>
<evidence type="ECO:0000256" key="5">
    <source>
        <dbReference type="ARBA" id="ARBA00023242"/>
    </source>
</evidence>
<keyword evidence="4" id="KW-0804">Transcription</keyword>
<reference evidence="8" key="1">
    <citation type="journal article" date="2023" name="Mol. Phylogenet. Evol.">
        <title>Genome-scale phylogeny and comparative genomics of the fungal order Sordariales.</title>
        <authorList>
            <person name="Hensen N."/>
            <person name="Bonometti L."/>
            <person name="Westerberg I."/>
            <person name="Brannstrom I.O."/>
            <person name="Guillou S."/>
            <person name="Cros-Aarteil S."/>
            <person name="Calhoun S."/>
            <person name="Haridas S."/>
            <person name="Kuo A."/>
            <person name="Mondo S."/>
            <person name="Pangilinan J."/>
            <person name="Riley R."/>
            <person name="LaButti K."/>
            <person name="Andreopoulos B."/>
            <person name="Lipzen A."/>
            <person name="Chen C."/>
            <person name="Yan M."/>
            <person name="Daum C."/>
            <person name="Ng V."/>
            <person name="Clum A."/>
            <person name="Steindorff A."/>
            <person name="Ohm R.A."/>
            <person name="Martin F."/>
            <person name="Silar P."/>
            <person name="Natvig D.O."/>
            <person name="Lalanne C."/>
            <person name="Gautier V."/>
            <person name="Ament-Velasquez S.L."/>
            <person name="Kruys A."/>
            <person name="Hutchinson M.I."/>
            <person name="Powell A.J."/>
            <person name="Barry K."/>
            <person name="Miller A.N."/>
            <person name="Grigoriev I.V."/>
            <person name="Debuchy R."/>
            <person name="Gladieux P."/>
            <person name="Hiltunen Thoren M."/>
            <person name="Johannesson H."/>
        </authorList>
    </citation>
    <scope>NUCLEOTIDE SEQUENCE</scope>
    <source>
        <strain evidence="8">PSN293</strain>
    </source>
</reference>
<feature type="compositionally biased region" description="Polar residues" evidence="6">
    <location>
        <begin position="24"/>
        <end position="34"/>
    </location>
</feature>
<dbReference type="CDD" id="cd00067">
    <property type="entry name" value="GAL4"/>
    <property type="match status" value="1"/>
</dbReference>
<protein>
    <recommendedName>
        <fullName evidence="7">Zn(2)-C6 fungal-type domain-containing protein</fullName>
    </recommendedName>
</protein>
<dbReference type="GO" id="GO:0005634">
    <property type="term" value="C:nucleus"/>
    <property type="evidence" value="ECO:0007669"/>
    <property type="project" value="UniProtKB-SubCell"/>
</dbReference>
<dbReference type="GO" id="GO:0000981">
    <property type="term" value="F:DNA-binding transcription factor activity, RNA polymerase II-specific"/>
    <property type="evidence" value="ECO:0007669"/>
    <property type="project" value="InterPro"/>
</dbReference>
<feature type="compositionally biased region" description="Basic and acidic residues" evidence="6">
    <location>
        <begin position="206"/>
        <end position="216"/>
    </location>
</feature>
<evidence type="ECO:0000259" key="7">
    <source>
        <dbReference type="PROSITE" id="PS50048"/>
    </source>
</evidence>
<dbReference type="GO" id="GO:0008270">
    <property type="term" value="F:zinc ion binding"/>
    <property type="evidence" value="ECO:0007669"/>
    <property type="project" value="InterPro"/>
</dbReference>
<dbReference type="PANTHER" id="PTHR47338">
    <property type="entry name" value="ZN(II)2CYS6 TRANSCRIPTION FACTOR (EUROFUNG)-RELATED"/>
    <property type="match status" value="1"/>
</dbReference>
<dbReference type="AlphaFoldDB" id="A0AAN7BFD6"/>
<dbReference type="Proteomes" id="UP001301769">
    <property type="component" value="Unassembled WGS sequence"/>
</dbReference>
<evidence type="ECO:0000256" key="1">
    <source>
        <dbReference type="ARBA" id="ARBA00004123"/>
    </source>
</evidence>
<keyword evidence="3" id="KW-0805">Transcription regulation</keyword>
<feature type="compositionally biased region" description="Polar residues" evidence="6">
    <location>
        <begin position="50"/>
        <end position="64"/>
    </location>
</feature>
<sequence length="976" mass="107693">MGITSYLDHHHRLPAPDTPPEALTPTSAISYSSRQFDHHSWKPPAPVSPPMSNYEPTSRTSGSDMSLGKGPDEPQPRREAAAGPSAAPRTQLPSLMSLFGPPTARPIHSPHSDLGPYQSTSPLDRPRGSPTGLDRPYTSSSYFPPPTSASAALAQPRSTLGPGLEERQHFRSLSRAFPGPLSPSQSQMDHQRPPSHSDSSSASKWLTHDEEYRLGRGEPNPMSYRSTSERQPVPVAGSGREDISGVVSPHDGLTPQTSMHHMPGTPASTVTSEGVPVKDGLGPKIWTGTHFLPRFLRAQEVPGEGLCYFYDDGTHCKTVIDGEAVNAHWGVTKAGKPRKRLAIACVTCREKKIKCDPDYPRCVQCEKFGRVCNPRGGHNTSPSTPPAEIDDSRRLGSLIRPPPEHMRPSTHHSNESASPRATLHRPASPEPLSTVPLKRIRVGYDHFTPITGPRSPMAPTPDTARSTMSWHQPELPRIHEDALCRAWQTDPYVSDPQSVLSTISSYFVHTDAASLRFLPERAFKAWVQNSAHRKSPEDQMLVYSILALGILLSGGPKTIAHEYSQVARYATEHAANSIQLVQSRVALCLYYLAIARPSDANDMCSAAISTAICLQLNLELDRSQDAGLTNFPYGLTRAGYAECRRRTFWSLFILERLNGLFPTRVGILNTEDVFVRLPTDLLSFEDQREEMTPEFEPNFSSIQQQRRGVGIMGYVVEVTAIWGEIMTSIYRVANRAPHYGFDFAKFHRLTMARLQDWKSSLPSRFVFSPSTLDAIPREEQGSLIVMHLVYHLAIIKLHRHVPPRFVTATIRNQYAAVAQDHARGLLDVLCVVAKESTMGRSTMPPPFASFTILEAIDVLSAEGPIRDLPALVDGLALARSILEIISTMWEDGKVHKMAMDHRLDKLASLRDRSSAGGPIDTSIPILGLRVFTAGSLEGNNRAEKLPTGVQCWQISDALETRFPREMDCVYTSLTAL</sequence>
<keyword evidence="9" id="KW-1185">Reference proteome</keyword>
<name>A0AAN7BFD6_9PEZI</name>
<feature type="compositionally biased region" description="Basic and acidic residues" evidence="6">
    <location>
        <begin position="70"/>
        <end position="80"/>
    </location>
</feature>
<dbReference type="PROSITE" id="PS00463">
    <property type="entry name" value="ZN2_CY6_FUNGAL_1"/>
    <property type="match status" value="1"/>
</dbReference>
<evidence type="ECO:0000256" key="2">
    <source>
        <dbReference type="ARBA" id="ARBA00022723"/>
    </source>
</evidence>
<dbReference type="GO" id="GO:0003677">
    <property type="term" value="F:DNA binding"/>
    <property type="evidence" value="ECO:0007669"/>
    <property type="project" value="InterPro"/>
</dbReference>
<dbReference type="InterPro" id="IPR001138">
    <property type="entry name" value="Zn2Cys6_DnaBD"/>
</dbReference>
<feature type="compositionally biased region" description="Low complexity" evidence="6">
    <location>
        <begin position="136"/>
        <end position="152"/>
    </location>
</feature>
<feature type="region of interest" description="Disordered" evidence="6">
    <location>
        <begin position="1"/>
        <end position="153"/>
    </location>
</feature>
<comment type="caution">
    <text evidence="8">The sequence shown here is derived from an EMBL/GenBank/DDBJ whole genome shotgun (WGS) entry which is preliminary data.</text>
</comment>
<dbReference type="Pfam" id="PF00172">
    <property type="entry name" value="Zn_clus"/>
    <property type="match status" value="1"/>
</dbReference>
<evidence type="ECO:0000256" key="3">
    <source>
        <dbReference type="ARBA" id="ARBA00023015"/>
    </source>
</evidence>
<dbReference type="PROSITE" id="PS50048">
    <property type="entry name" value="ZN2_CY6_FUNGAL_2"/>
    <property type="match status" value="1"/>
</dbReference>